<dbReference type="OrthoDB" id="3656171at2"/>
<dbReference type="Proteomes" id="UP000293638">
    <property type="component" value="Unassembled WGS sequence"/>
</dbReference>
<reference evidence="3 4" key="1">
    <citation type="submission" date="2019-02" db="EMBL/GenBank/DDBJ databases">
        <title>Genomic Encyclopedia of Type Strains, Phase IV (KMG-IV): sequencing the most valuable type-strain genomes for metagenomic binning, comparative biology and taxonomic classification.</title>
        <authorList>
            <person name="Goeker M."/>
        </authorList>
    </citation>
    <scope>NUCLEOTIDE SEQUENCE [LARGE SCALE GENOMIC DNA]</scope>
    <source>
        <strain evidence="3 4">DSM 45622</strain>
    </source>
</reference>
<keyword evidence="4" id="KW-1185">Reference proteome</keyword>
<dbReference type="InterPro" id="IPR003615">
    <property type="entry name" value="HNH_nuc"/>
</dbReference>
<dbReference type="SMART" id="SM00507">
    <property type="entry name" value="HNHc"/>
    <property type="match status" value="1"/>
</dbReference>
<comment type="caution">
    <text evidence="3">The sequence shown here is derived from an EMBL/GenBank/DDBJ whole genome shotgun (WGS) entry which is preliminary data.</text>
</comment>
<feature type="compositionally biased region" description="Basic and acidic residues" evidence="1">
    <location>
        <begin position="408"/>
        <end position="425"/>
    </location>
</feature>
<gene>
    <name evidence="3" type="ORF">EV189_0310</name>
</gene>
<dbReference type="CDD" id="cd00085">
    <property type="entry name" value="HNHc"/>
    <property type="match status" value="1"/>
</dbReference>
<evidence type="ECO:0000313" key="4">
    <source>
        <dbReference type="Proteomes" id="UP000293638"/>
    </source>
</evidence>
<accession>A0A4Q7NW13</accession>
<name>A0A4Q7NW13_9ACTN</name>
<dbReference type="EMBL" id="SGXD01000001">
    <property type="protein sequence ID" value="RZS91078.1"/>
    <property type="molecule type" value="Genomic_DNA"/>
</dbReference>
<feature type="domain" description="HNH nuclease" evidence="2">
    <location>
        <begin position="335"/>
        <end position="385"/>
    </location>
</feature>
<protein>
    <submittedName>
        <fullName evidence="3">Uncharacterized protein DUF222</fullName>
    </submittedName>
</protein>
<evidence type="ECO:0000256" key="1">
    <source>
        <dbReference type="SAM" id="MobiDB-lite"/>
    </source>
</evidence>
<proteinExistence type="predicted"/>
<feature type="region of interest" description="Disordered" evidence="1">
    <location>
        <begin position="406"/>
        <end position="432"/>
    </location>
</feature>
<sequence length="432" mass="46701">MFEYDAAMGSGAGELVRQARACLAELAALDLSEVDLPELGPLLKELHATRAVLDAADAKVLEAFDSRQAHRSDFAVTAASWLRHHTHVGEADARARVRVARALRSLPLAADALAGGEVSWQHVRRIAPVVGYLADTPDELARLEKTLVDFARDNTPDDLTRLVQAAAEAAGVGESAAEREQRRLAQRSFTTTKSLDGWRHVTGLLAPELGDLLEQVLTGLATPVPGIDGAPDHRTAPQRRHDALADAIGLVADLDTVPEVNGSRPRLTLIADVATIRSEDSAWAARSPLASVLTRSLGPRALELLTCDAIITPLLTDRLGVPLTEGRAKRFVTNAQLTALKARDGGCIVPGCDRVRLEAHHVIPWSQGGLSDVSSYVLFCKRHHHLAHEDGWTVEPDPERPGLFQLRPPDDRPSIKACHTIDRDPGSTTPIW</sequence>
<dbReference type="Pfam" id="PF02720">
    <property type="entry name" value="DUF222"/>
    <property type="match status" value="1"/>
</dbReference>
<dbReference type="InterPro" id="IPR003870">
    <property type="entry name" value="DUF222"/>
</dbReference>
<evidence type="ECO:0000259" key="2">
    <source>
        <dbReference type="SMART" id="SM00507"/>
    </source>
</evidence>
<organism evidence="3 4">
    <name type="scientific">Motilibacter rhizosphaerae</name>
    <dbReference type="NCBI Taxonomy" id="598652"/>
    <lineage>
        <taxon>Bacteria</taxon>
        <taxon>Bacillati</taxon>
        <taxon>Actinomycetota</taxon>
        <taxon>Actinomycetes</taxon>
        <taxon>Motilibacterales</taxon>
        <taxon>Motilibacteraceae</taxon>
        <taxon>Motilibacter</taxon>
    </lineage>
</organism>
<dbReference type="AlphaFoldDB" id="A0A4Q7NW13"/>
<dbReference type="Gene3D" id="1.10.30.50">
    <property type="match status" value="1"/>
</dbReference>
<evidence type="ECO:0000313" key="3">
    <source>
        <dbReference type="EMBL" id="RZS91078.1"/>
    </source>
</evidence>